<organism evidence="2">
    <name type="scientific">Candidatus Kentrum sp. SD</name>
    <dbReference type="NCBI Taxonomy" id="2126332"/>
    <lineage>
        <taxon>Bacteria</taxon>
        <taxon>Pseudomonadati</taxon>
        <taxon>Pseudomonadota</taxon>
        <taxon>Gammaproteobacteria</taxon>
        <taxon>Candidatus Kentrum</taxon>
    </lineage>
</organism>
<reference evidence="2" key="1">
    <citation type="submission" date="2019-02" db="EMBL/GenBank/DDBJ databases">
        <authorList>
            <person name="Gruber-Vodicka R. H."/>
            <person name="Seah K. B. B."/>
        </authorList>
    </citation>
    <scope>NUCLEOTIDE SEQUENCE</scope>
    <source>
        <strain evidence="2">BECK_S127</strain>
        <strain evidence="1">BECK_S1320</strain>
    </source>
</reference>
<dbReference type="EMBL" id="CAADHB010000250">
    <property type="protein sequence ID" value="VFK81199.1"/>
    <property type="molecule type" value="Genomic_DNA"/>
</dbReference>
<dbReference type="EMBL" id="CAADFU010000388">
    <property type="protein sequence ID" value="VFK50413.1"/>
    <property type="molecule type" value="Genomic_DNA"/>
</dbReference>
<gene>
    <name evidence="2" type="ORF">BECKSD772D_GA0070982_12504</name>
    <name evidence="3" type="ORF">BECKSD772D_GA0070982_13982</name>
    <name evidence="1" type="ORF">BECKSD772E_GA0070983_13881</name>
</gene>
<evidence type="ECO:0000313" key="1">
    <source>
        <dbReference type="EMBL" id="VFK50413.1"/>
    </source>
</evidence>
<name>A0A451BSC3_9GAMM</name>
<sequence>MIAHGRAMTGVPKLDGNLYIKIKCGLYLILVTHSCALIDSAHCRELAQW</sequence>
<proteinExistence type="predicted"/>
<evidence type="ECO:0000313" key="2">
    <source>
        <dbReference type="EMBL" id="VFK81199.1"/>
    </source>
</evidence>
<evidence type="ECO:0000313" key="3">
    <source>
        <dbReference type="EMBL" id="VFK81449.1"/>
    </source>
</evidence>
<protein>
    <submittedName>
        <fullName evidence="2">Uncharacterized protein</fullName>
    </submittedName>
</protein>
<dbReference type="AlphaFoldDB" id="A0A451BSC3"/>
<dbReference type="EMBL" id="CAADHB010000398">
    <property type="protein sequence ID" value="VFK81449.1"/>
    <property type="molecule type" value="Genomic_DNA"/>
</dbReference>
<accession>A0A451BSC3</accession>